<gene>
    <name evidence="1" type="ORF">LARSCL_LOCUS2288</name>
</gene>
<comment type="caution">
    <text evidence="1">The sequence shown here is derived from an EMBL/GenBank/DDBJ whole genome shotgun (WGS) entry which is preliminary data.</text>
</comment>
<organism evidence="1 2">
    <name type="scientific">Larinioides sclopetarius</name>
    <dbReference type="NCBI Taxonomy" id="280406"/>
    <lineage>
        <taxon>Eukaryota</taxon>
        <taxon>Metazoa</taxon>
        <taxon>Ecdysozoa</taxon>
        <taxon>Arthropoda</taxon>
        <taxon>Chelicerata</taxon>
        <taxon>Arachnida</taxon>
        <taxon>Araneae</taxon>
        <taxon>Araneomorphae</taxon>
        <taxon>Entelegynae</taxon>
        <taxon>Araneoidea</taxon>
        <taxon>Araneidae</taxon>
        <taxon>Larinioides</taxon>
    </lineage>
</organism>
<accession>A0AAV1Z0X8</accession>
<protein>
    <submittedName>
        <fullName evidence="1">Uncharacterized protein</fullName>
    </submittedName>
</protein>
<reference evidence="1 2" key="1">
    <citation type="submission" date="2024-04" db="EMBL/GenBank/DDBJ databases">
        <authorList>
            <person name="Rising A."/>
            <person name="Reimegard J."/>
            <person name="Sonavane S."/>
            <person name="Akerstrom W."/>
            <person name="Nylinder S."/>
            <person name="Hedman E."/>
            <person name="Kallberg Y."/>
        </authorList>
    </citation>
    <scope>NUCLEOTIDE SEQUENCE [LARGE SCALE GENOMIC DNA]</scope>
</reference>
<name>A0AAV1Z0X8_9ARAC</name>
<evidence type="ECO:0000313" key="2">
    <source>
        <dbReference type="Proteomes" id="UP001497382"/>
    </source>
</evidence>
<sequence length="55" mass="6461">MQNKIFCLFIRFGIDKLLTKLYPERRNSVSNFRSIKNRGNSNEYGDFKTRLCGGN</sequence>
<feature type="non-terminal residue" evidence="1">
    <location>
        <position position="55"/>
    </location>
</feature>
<proteinExistence type="predicted"/>
<keyword evidence="2" id="KW-1185">Reference proteome</keyword>
<dbReference type="EMBL" id="CAXIEN010000015">
    <property type="protein sequence ID" value="CAL1265020.1"/>
    <property type="molecule type" value="Genomic_DNA"/>
</dbReference>
<dbReference type="AlphaFoldDB" id="A0AAV1Z0X8"/>
<evidence type="ECO:0000313" key="1">
    <source>
        <dbReference type="EMBL" id="CAL1265020.1"/>
    </source>
</evidence>
<dbReference type="Proteomes" id="UP001497382">
    <property type="component" value="Unassembled WGS sequence"/>
</dbReference>